<dbReference type="EMBL" id="FYEK01000028">
    <property type="protein sequence ID" value="SNB66109.1"/>
    <property type="molecule type" value="Genomic_DNA"/>
</dbReference>
<dbReference type="GO" id="GO:0046872">
    <property type="term" value="F:metal ion binding"/>
    <property type="evidence" value="ECO:0007669"/>
    <property type="project" value="UniProtKB-KW"/>
</dbReference>
<dbReference type="Proteomes" id="UP000197025">
    <property type="component" value="Unassembled WGS sequence"/>
</dbReference>
<feature type="binding site" evidence="7">
    <location>
        <position position="85"/>
    </location>
    <ligand>
        <name>[2Fe-2S] cluster</name>
        <dbReference type="ChEBI" id="CHEBI:190135"/>
    </ligand>
</feature>
<evidence type="ECO:0000256" key="1">
    <source>
        <dbReference type="ARBA" id="ARBA00010643"/>
    </source>
</evidence>
<dbReference type="InterPro" id="IPR042128">
    <property type="entry name" value="NuoE_dom"/>
</dbReference>
<comment type="cofactor">
    <cofactor evidence="6">
        <name>[2Fe-2S] cluster</name>
        <dbReference type="ChEBI" id="CHEBI:190135"/>
    </cofactor>
</comment>
<keyword evidence="2 7" id="KW-0001">2Fe-2S</keyword>
<evidence type="ECO:0000256" key="5">
    <source>
        <dbReference type="ARBA" id="ARBA00023014"/>
    </source>
</evidence>
<accession>A0A212R276</accession>
<keyword evidence="9" id="KW-1185">Reference proteome</keyword>
<dbReference type="OrthoDB" id="9807941at2"/>
<dbReference type="Gene3D" id="3.40.30.10">
    <property type="entry name" value="Glutaredoxin"/>
    <property type="match status" value="1"/>
</dbReference>
<dbReference type="InterPro" id="IPR002023">
    <property type="entry name" value="NuoE-like"/>
</dbReference>
<dbReference type="InterPro" id="IPR036249">
    <property type="entry name" value="Thioredoxin-like_sf"/>
</dbReference>
<gene>
    <name evidence="8" type="ORF">SAMN02746019_00000610</name>
</gene>
<dbReference type="RefSeq" id="WP_159461650.1">
    <property type="nucleotide sequence ID" value="NZ_FYEK01000028.1"/>
</dbReference>
<dbReference type="FunFam" id="1.10.10.1590:FF:000001">
    <property type="entry name" value="NADH-quinone oxidoreductase subunit E"/>
    <property type="match status" value="1"/>
</dbReference>
<name>A0A212R276_9CHLR</name>
<dbReference type="AlphaFoldDB" id="A0A212R276"/>
<dbReference type="Pfam" id="PF01257">
    <property type="entry name" value="2Fe-2S_thioredx"/>
    <property type="match status" value="1"/>
</dbReference>
<evidence type="ECO:0000256" key="6">
    <source>
        <dbReference type="ARBA" id="ARBA00034078"/>
    </source>
</evidence>
<dbReference type="GO" id="GO:0051537">
    <property type="term" value="F:2 iron, 2 sulfur cluster binding"/>
    <property type="evidence" value="ECO:0007669"/>
    <property type="project" value="UniProtKB-KW"/>
</dbReference>
<proteinExistence type="inferred from homology"/>
<keyword evidence="4 7" id="KW-0408">Iron</keyword>
<dbReference type="PANTHER" id="PTHR10371">
    <property type="entry name" value="NADH DEHYDROGENASE UBIQUINONE FLAVOPROTEIN 2, MITOCHONDRIAL"/>
    <property type="match status" value="1"/>
</dbReference>
<protein>
    <submittedName>
        <fullName evidence="8">NADH dehydrogenase subunit E</fullName>
    </submittedName>
</protein>
<dbReference type="GO" id="GO:0003954">
    <property type="term" value="F:NADH dehydrogenase activity"/>
    <property type="evidence" value="ECO:0007669"/>
    <property type="project" value="TreeGrafter"/>
</dbReference>
<evidence type="ECO:0000313" key="8">
    <source>
        <dbReference type="EMBL" id="SNB66109.1"/>
    </source>
</evidence>
<organism evidence="8 9">
    <name type="scientific">Thermoflexus hugenholtzii JAD2</name>
    <dbReference type="NCBI Taxonomy" id="877466"/>
    <lineage>
        <taxon>Bacteria</taxon>
        <taxon>Bacillati</taxon>
        <taxon>Chloroflexota</taxon>
        <taxon>Thermoflexia</taxon>
        <taxon>Thermoflexales</taxon>
        <taxon>Thermoflexaceae</taxon>
        <taxon>Thermoflexus</taxon>
    </lineage>
</organism>
<keyword evidence="5 7" id="KW-0411">Iron-sulfur</keyword>
<evidence type="ECO:0000256" key="2">
    <source>
        <dbReference type="ARBA" id="ARBA00022714"/>
    </source>
</evidence>
<dbReference type="CDD" id="cd03064">
    <property type="entry name" value="TRX_Fd_NuoE"/>
    <property type="match status" value="1"/>
</dbReference>
<comment type="similarity">
    <text evidence="1">Belongs to the complex I 24 kDa subunit family.</text>
</comment>
<evidence type="ECO:0000256" key="3">
    <source>
        <dbReference type="ARBA" id="ARBA00022723"/>
    </source>
</evidence>
<comment type="cofactor">
    <cofactor evidence="7">
        <name>[2Fe-2S] cluster</name>
        <dbReference type="ChEBI" id="CHEBI:190135"/>
    </cofactor>
    <text evidence="7">Binds 1 [2Fe-2S] cluster.</text>
</comment>
<feature type="binding site" evidence="7">
    <location>
        <position position="121"/>
    </location>
    <ligand>
        <name>[2Fe-2S] cluster</name>
        <dbReference type="ChEBI" id="CHEBI:190135"/>
    </ligand>
</feature>
<feature type="binding site" evidence="7">
    <location>
        <position position="80"/>
    </location>
    <ligand>
        <name>[2Fe-2S] cluster</name>
        <dbReference type="ChEBI" id="CHEBI:190135"/>
    </ligand>
</feature>
<dbReference type="NCBIfam" id="TIGR01958">
    <property type="entry name" value="nuoE_fam"/>
    <property type="match status" value="1"/>
</dbReference>
<dbReference type="PIRSF" id="PIRSF000216">
    <property type="entry name" value="NADH_DH_24kDa"/>
    <property type="match status" value="1"/>
</dbReference>
<dbReference type="PANTHER" id="PTHR10371:SF3">
    <property type="entry name" value="NADH DEHYDROGENASE [UBIQUINONE] FLAVOPROTEIN 2, MITOCHONDRIAL"/>
    <property type="match status" value="1"/>
</dbReference>
<dbReference type="SUPFAM" id="SSF52833">
    <property type="entry name" value="Thioredoxin-like"/>
    <property type="match status" value="1"/>
</dbReference>
<reference evidence="9" key="1">
    <citation type="submission" date="2017-06" db="EMBL/GenBank/DDBJ databases">
        <authorList>
            <person name="Varghese N."/>
            <person name="Submissions S."/>
        </authorList>
    </citation>
    <scope>NUCLEOTIDE SEQUENCE [LARGE SCALE GENOMIC DNA]</scope>
    <source>
        <strain evidence="9">JAD2</strain>
    </source>
</reference>
<feature type="binding site" evidence="7">
    <location>
        <position position="125"/>
    </location>
    <ligand>
        <name>[2Fe-2S] cluster</name>
        <dbReference type="ChEBI" id="CHEBI:190135"/>
    </ligand>
</feature>
<evidence type="ECO:0000256" key="4">
    <source>
        <dbReference type="ARBA" id="ARBA00023004"/>
    </source>
</evidence>
<dbReference type="InParanoid" id="A0A212R276"/>
<keyword evidence="3 7" id="KW-0479">Metal-binding</keyword>
<evidence type="ECO:0000313" key="9">
    <source>
        <dbReference type="Proteomes" id="UP000197025"/>
    </source>
</evidence>
<dbReference type="Gene3D" id="1.10.10.1590">
    <property type="entry name" value="NADH-quinone oxidoreductase subunit E"/>
    <property type="match status" value="1"/>
</dbReference>
<dbReference type="NCBIfam" id="NF005722">
    <property type="entry name" value="PRK07539.1-2"/>
    <property type="match status" value="1"/>
</dbReference>
<evidence type="ECO:0000256" key="7">
    <source>
        <dbReference type="PIRSR" id="PIRSR000216-1"/>
    </source>
</evidence>
<sequence>MLREKYAQEVETILAKYPVRRSAVLPLLYLVQREYGYCTEEGIREVAEITGVSPTEVREVVGFYTLFYDHPIGRHLIQICDDLPCALRGAEDLVAHATRRLGVRPGETTPDGRFTLETVMCIGACHRAPAMQVDLEFVENVTPEVFDRIVEDLSRDGM</sequence>
<dbReference type="InterPro" id="IPR041921">
    <property type="entry name" value="NuoE_N"/>
</dbReference>